<evidence type="ECO:0000313" key="2">
    <source>
        <dbReference type="Proteomes" id="UP001171945"/>
    </source>
</evidence>
<dbReference type="SUPFAM" id="SSF75712">
    <property type="entry name" value="Rad50 coiled-coil Zn hook"/>
    <property type="match status" value="1"/>
</dbReference>
<organism evidence="1 2">
    <name type="scientific">Candidatus Marithioploca araucensis</name>
    <dbReference type="NCBI Taxonomy" id="70273"/>
    <lineage>
        <taxon>Bacteria</taxon>
        <taxon>Pseudomonadati</taxon>
        <taxon>Pseudomonadota</taxon>
        <taxon>Gammaproteobacteria</taxon>
        <taxon>Thiotrichales</taxon>
        <taxon>Thiotrichaceae</taxon>
        <taxon>Candidatus Marithioploca</taxon>
    </lineage>
</organism>
<gene>
    <name evidence="1" type="ORF">QUF54_04115</name>
</gene>
<comment type="caution">
    <text evidence="1">The sequence shown here is derived from an EMBL/GenBank/DDBJ whole genome shotgun (WGS) entry which is preliminary data.</text>
</comment>
<name>A0ABT7VS73_9GAMM</name>
<dbReference type="InterPro" id="IPR003615">
    <property type="entry name" value="HNH_nuc"/>
</dbReference>
<sequence length="69" mass="7915">MRQETKFLKKTWFLKSSICSRAEYTISPSKAKLLKKQDGKCPVCGGRFKTENLVETHHIKAKMDGGNRE</sequence>
<dbReference type="EMBL" id="JAUCGM010000183">
    <property type="protein sequence ID" value="MDM8562519.1"/>
    <property type="molecule type" value="Genomic_DNA"/>
</dbReference>
<keyword evidence="1" id="KW-0378">Hydrolase</keyword>
<keyword evidence="1" id="KW-0540">Nuclease</keyword>
<evidence type="ECO:0000313" key="1">
    <source>
        <dbReference type="EMBL" id="MDM8562519.1"/>
    </source>
</evidence>
<dbReference type="GO" id="GO:0004519">
    <property type="term" value="F:endonuclease activity"/>
    <property type="evidence" value="ECO:0007669"/>
    <property type="project" value="UniProtKB-KW"/>
</dbReference>
<dbReference type="CDD" id="cd00085">
    <property type="entry name" value="HNHc"/>
    <property type="match status" value="1"/>
</dbReference>
<proteinExistence type="predicted"/>
<reference evidence="1" key="1">
    <citation type="submission" date="2023-06" db="EMBL/GenBank/DDBJ databases">
        <title>Uncultivated large filamentous bacteria from sulfidic sediments reveal new species and different genomic features in energy metabolism and defense.</title>
        <authorList>
            <person name="Fonseca A."/>
        </authorList>
    </citation>
    <scope>NUCLEOTIDE SEQUENCE</scope>
    <source>
        <strain evidence="1">HSG4</strain>
    </source>
</reference>
<protein>
    <submittedName>
        <fullName evidence="1">HNH endonuclease signature motif containing protein</fullName>
    </submittedName>
</protein>
<keyword evidence="1" id="KW-0255">Endonuclease</keyword>
<accession>A0ABT7VS73</accession>
<dbReference type="Proteomes" id="UP001171945">
    <property type="component" value="Unassembled WGS sequence"/>
</dbReference>
<keyword evidence="2" id="KW-1185">Reference proteome</keyword>